<name>A0A9X3MRG3_9ACTN</name>
<evidence type="ECO:0000256" key="1">
    <source>
        <dbReference type="SAM" id="Phobius"/>
    </source>
</evidence>
<dbReference type="EMBL" id="JAPDOD010000008">
    <property type="protein sequence ID" value="MDA0161022.1"/>
    <property type="molecule type" value="Genomic_DNA"/>
</dbReference>
<evidence type="ECO:0000313" key="3">
    <source>
        <dbReference type="Proteomes" id="UP001149140"/>
    </source>
</evidence>
<evidence type="ECO:0000313" key="2">
    <source>
        <dbReference type="EMBL" id="MDA0161022.1"/>
    </source>
</evidence>
<keyword evidence="1" id="KW-0812">Transmembrane</keyword>
<dbReference type="RefSeq" id="WP_270040172.1">
    <property type="nucleotide sequence ID" value="NZ_JAPDOD010000008.1"/>
</dbReference>
<sequence length="177" mass="18616">MLDLRTLDPARQSADRRVALVAGLVVVATCTLASVAAGGGGWALAWGGTAALGGLPWFFAFGARWRLLDDALAGVPFAWRGDRMGVWATAPPTGALATLVLAATLGFSPALALVCCVCGAVAHTALIAWSEARYERAIFLDLTVLELRFERITDTRALVRGSDPSTLRSTAQSQKNC</sequence>
<proteinExistence type="predicted"/>
<accession>A0A9X3MRG3</accession>
<organism evidence="2 3">
    <name type="scientific">Solirubrobacter ginsenosidimutans</name>
    <dbReference type="NCBI Taxonomy" id="490573"/>
    <lineage>
        <taxon>Bacteria</taxon>
        <taxon>Bacillati</taxon>
        <taxon>Actinomycetota</taxon>
        <taxon>Thermoleophilia</taxon>
        <taxon>Solirubrobacterales</taxon>
        <taxon>Solirubrobacteraceae</taxon>
        <taxon>Solirubrobacter</taxon>
    </lineage>
</organism>
<keyword evidence="1" id="KW-1133">Transmembrane helix</keyword>
<feature type="transmembrane region" description="Helical" evidence="1">
    <location>
        <begin position="84"/>
        <end position="104"/>
    </location>
</feature>
<reference evidence="2" key="1">
    <citation type="submission" date="2022-10" db="EMBL/GenBank/DDBJ databases">
        <title>The WGS of Solirubrobacter ginsenosidimutans DSM 21036.</title>
        <authorList>
            <person name="Jiang Z."/>
        </authorList>
    </citation>
    <scope>NUCLEOTIDE SEQUENCE</scope>
    <source>
        <strain evidence="2">DSM 21036</strain>
    </source>
</reference>
<comment type="caution">
    <text evidence="2">The sequence shown here is derived from an EMBL/GenBank/DDBJ whole genome shotgun (WGS) entry which is preliminary data.</text>
</comment>
<keyword evidence="1" id="KW-0472">Membrane</keyword>
<dbReference type="Proteomes" id="UP001149140">
    <property type="component" value="Unassembled WGS sequence"/>
</dbReference>
<gene>
    <name evidence="2" type="ORF">OM076_12155</name>
</gene>
<feature type="transmembrane region" description="Helical" evidence="1">
    <location>
        <begin position="43"/>
        <end position="63"/>
    </location>
</feature>
<feature type="transmembrane region" description="Helical" evidence="1">
    <location>
        <begin position="110"/>
        <end position="129"/>
    </location>
</feature>
<feature type="transmembrane region" description="Helical" evidence="1">
    <location>
        <begin position="18"/>
        <end position="37"/>
    </location>
</feature>
<keyword evidence="3" id="KW-1185">Reference proteome</keyword>
<protein>
    <submittedName>
        <fullName evidence="2">Uncharacterized protein</fullName>
    </submittedName>
</protein>
<dbReference type="AlphaFoldDB" id="A0A9X3MRG3"/>